<dbReference type="InterPro" id="IPR000873">
    <property type="entry name" value="AMP-dep_synth/lig_dom"/>
</dbReference>
<evidence type="ECO:0000256" key="2">
    <source>
        <dbReference type="ARBA" id="ARBA00022598"/>
    </source>
</evidence>
<dbReference type="InterPro" id="IPR045851">
    <property type="entry name" value="AMP-bd_C_sf"/>
</dbReference>
<dbReference type="EMBL" id="BMYK01000022">
    <property type="protein sequence ID" value="GHC96592.1"/>
    <property type="molecule type" value="Genomic_DNA"/>
</dbReference>
<dbReference type="PANTHER" id="PTHR43201:SF5">
    <property type="entry name" value="MEDIUM-CHAIN ACYL-COA LIGASE ACSF2, MITOCHONDRIAL"/>
    <property type="match status" value="1"/>
</dbReference>
<gene>
    <name evidence="5" type="ORF">GCM10007320_50680</name>
</gene>
<evidence type="ECO:0000259" key="4">
    <source>
        <dbReference type="Pfam" id="PF13193"/>
    </source>
</evidence>
<feature type="domain" description="AMP-dependent synthetase/ligase" evidence="3">
    <location>
        <begin position="4"/>
        <end position="349"/>
    </location>
</feature>
<dbReference type="PANTHER" id="PTHR43201">
    <property type="entry name" value="ACYL-COA SYNTHETASE"/>
    <property type="match status" value="1"/>
</dbReference>
<dbReference type="InterPro" id="IPR025110">
    <property type="entry name" value="AMP-bd_C"/>
</dbReference>
<organism evidence="5 6">
    <name type="scientific">Pseudorhodoferax aquiterrae</name>
    <dbReference type="NCBI Taxonomy" id="747304"/>
    <lineage>
        <taxon>Bacteria</taxon>
        <taxon>Pseudomonadati</taxon>
        <taxon>Pseudomonadota</taxon>
        <taxon>Betaproteobacteria</taxon>
        <taxon>Burkholderiales</taxon>
        <taxon>Comamonadaceae</taxon>
    </lineage>
</organism>
<evidence type="ECO:0000259" key="3">
    <source>
        <dbReference type="Pfam" id="PF00501"/>
    </source>
</evidence>
<dbReference type="SUPFAM" id="SSF56801">
    <property type="entry name" value="Acetyl-CoA synthetase-like"/>
    <property type="match status" value="1"/>
</dbReference>
<protein>
    <submittedName>
        <fullName evidence="5">Acyl-CoA synthetase</fullName>
    </submittedName>
</protein>
<dbReference type="PROSITE" id="PS00455">
    <property type="entry name" value="AMP_BINDING"/>
    <property type="match status" value="1"/>
</dbReference>
<dbReference type="Gene3D" id="3.30.300.30">
    <property type="match status" value="1"/>
</dbReference>
<keyword evidence="6" id="KW-1185">Reference proteome</keyword>
<proteinExistence type="inferred from homology"/>
<evidence type="ECO:0000256" key="1">
    <source>
        <dbReference type="ARBA" id="ARBA00006432"/>
    </source>
</evidence>
<dbReference type="InterPro" id="IPR020845">
    <property type="entry name" value="AMP-binding_CS"/>
</dbReference>
<dbReference type="InterPro" id="IPR042099">
    <property type="entry name" value="ANL_N_sf"/>
</dbReference>
<reference evidence="6" key="1">
    <citation type="journal article" date="2019" name="Int. J. Syst. Evol. Microbiol.">
        <title>The Global Catalogue of Microorganisms (GCM) 10K type strain sequencing project: providing services to taxonomists for standard genome sequencing and annotation.</title>
        <authorList>
            <consortium name="The Broad Institute Genomics Platform"/>
            <consortium name="The Broad Institute Genome Sequencing Center for Infectious Disease"/>
            <person name="Wu L."/>
            <person name="Ma J."/>
        </authorList>
    </citation>
    <scope>NUCLEOTIDE SEQUENCE [LARGE SCALE GENOMIC DNA]</scope>
    <source>
        <strain evidence="6">KCTC 23314</strain>
    </source>
</reference>
<dbReference type="Gene3D" id="3.40.50.12780">
    <property type="entry name" value="N-terminal domain of ligase-like"/>
    <property type="match status" value="1"/>
</dbReference>
<accession>A0ABQ3G8G4</accession>
<dbReference type="Pfam" id="PF00501">
    <property type="entry name" value="AMP-binding"/>
    <property type="match status" value="1"/>
</dbReference>
<dbReference type="Proteomes" id="UP000626210">
    <property type="component" value="Unassembled WGS sequence"/>
</dbReference>
<dbReference type="Pfam" id="PF13193">
    <property type="entry name" value="AMP-binding_C"/>
    <property type="match status" value="1"/>
</dbReference>
<comment type="similarity">
    <text evidence="1">Belongs to the ATP-dependent AMP-binding enzyme family.</text>
</comment>
<evidence type="ECO:0000313" key="5">
    <source>
        <dbReference type="EMBL" id="GHC96592.1"/>
    </source>
</evidence>
<keyword evidence="2" id="KW-0436">Ligase</keyword>
<feature type="domain" description="AMP-binding enzyme C-terminal" evidence="4">
    <location>
        <begin position="405"/>
        <end position="480"/>
    </location>
</feature>
<name>A0ABQ3G8G4_9BURK</name>
<dbReference type="RefSeq" id="WP_189689654.1">
    <property type="nucleotide sequence ID" value="NZ_BMYK01000022.1"/>
</dbReference>
<evidence type="ECO:0000313" key="6">
    <source>
        <dbReference type="Proteomes" id="UP000626210"/>
    </source>
</evidence>
<comment type="caution">
    <text evidence="5">The sequence shown here is derived from an EMBL/GenBank/DDBJ whole genome shotgun (WGS) entry which is preliminary data.</text>
</comment>
<sequence>MYPTLVFAEQTWSPAAMAELADRISGGLRALGVGEGDTAAVMLRNGPAYVATTIACRRAGVYLVSINWHFKAAEAGFLLADSGARVLLVHEDLQAQIAGGVPAHVAVQAVPADETQGEAWAAAFAQGQAPLPPATGVAFNTVVYTSGTTGKPKGVRRLPVPPEQRAALDAASQQVGRTVYGLTAASTALLSAPMYHSATMSFVLSCCGAGATLVLEPGFSAERTLALIERYRVTQAYLVPTMYQRLLALPDDVRRRHDLSSLQQVSSTGSPCAPELKRRMIAWFGPVITEAYGSSEAGYTTFIDSASWLQRPGSAGRALGDAQVRILDAEGRPVPAGQMGLIYVRQPAMPDFSYIGRDEARAAIGRDGLVTLGDMGYLDADGYLFICDRQSDMVISGGVNIYPAEIEAELLTMPGVADAAVFGIPDAEFGEGLAAAVQLHPGAAVDAAAVQAWLRERLANYKVPRTIAFHDSLPREDTGKIFKRRLREPYWEGVERRI</sequence>